<dbReference type="Proteomes" id="UP000789508">
    <property type="component" value="Unassembled WGS sequence"/>
</dbReference>
<keyword evidence="4" id="KW-0539">Nucleus</keyword>
<dbReference type="PANTHER" id="PTHR13484:SF0">
    <property type="entry name" value="PRE-MRNA 3'-END-PROCESSING FACTOR FIP1"/>
    <property type="match status" value="1"/>
</dbReference>
<gene>
    <name evidence="7" type="ORF">ALEPTO_LOCUS5935</name>
</gene>
<feature type="compositionally biased region" description="Basic and acidic residues" evidence="5">
    <location>
        <begin position="475"/>
        <end position="487"/>
    </location>
</feature>
<reference evidence="7" key="1">
    <citation type="submission" date="2021-06" db="EMBL/GenBank/DDBJ databases">
        <authorList>
            <person name="Kallberg Y."/>
            <person name="Tangrot J."/>
            <person name="Rosling A."/>
        </authorList>
    </citation>
    <scope>NUCLEOTIDE SEQUENCE</scope>
    <source>
        <strain evidence="7">FL130A</strain>
    </source>
</reference>
<dbReference type="InterPro" id="IPR007854">
    <property type="entry name" value="Fip1_dom"/>
</dbReference>
<accession>A0A9N9FPI9</accession>
<dbReference type="AlphaFoldDB" id="A0A9N9FPI9"/>
<name>A0A9N9FPI9_9GLOM</name>
<dbReference type="GO" id="GO:0005847">
    <property type="term" value="C:mRNA cleavage and polyadenylation specificity factor complex"/>
    <property type="evidence" value="ECO:0007669"/>
    <property type="project" value="TreeGrafter"/>
</dbReference>
<evidence type="ECO:0000313" key="8">
    <source>
        <dbReference type="Proteomes" id="UP000789508"/>
    </source>
</evidence>
<feature type="compositionally biased region" description="Basic and acidic residues" evidence="5">
    <location>
        <begin position="45"/>
        <end position="56"/>
    </location>
</feature>
<evidence type="ECO:0000256" key="1">
    <source>
        <dbReference type="ARBA" id="ARBA00004123"/>
    </source>
</evidence>
<dbReference type="Pfam" id="PF05182">
    <property type="entry name" value="Fip1"/>
    <property type="match status" value="1"/>
</dbReference>
<evidence type="ECO:0000256" key="2">
    <source>
        <dbReference type="ARBA" id="ARBA00007459"/>
    </source>
</evidence>
<feature type="compositionally biased region" description="Basic and acidic residues" evidence="5">
    <location>
        <begin position="442"/>
        <end position="467"/>
    </location>
</feature>
<evidence type="ECO:0000256" key="5">
    <source>
        <dbReference type="SAM" id="MobiDB-lite"/>
    </source>
</evidence>
<feature type="compositionally biased region" description="Basic residues" evidence="5">
    <location>
        <begin position="186"/>
        <end position="195"/>
    </location>
</feature>
<sequence>MASLDNPSTDILEYDDDDEFLYGSTLPSTNEQVATEKNSYSFPRSEQKSTSDKDGNDLYDPSHPTSDDKVEDDDLYDIYGEAAVEQSNGGGHQPSTTSRNPAVDINAVGQIEGVNLYDVDLDSFEDKPWRKPGADITDYFNFGFNEHTWRSYCAKQKQIREDQHQRKRINVYESKQHEHRSEHSRYQQRGRGRRGRDHDDSVIQVVSSEREAVLEELEPIPPPQIVDGRQNDDYGMQDTGYPQDFPGPPMGVHMFGAPPEMGGPIGGPIGAPPPFFMGNPEMPPTGPMGYDPSFRGGQPMRQMMRSGGMPGMPSRIPPGMPSAMSGGMPGGMPGRIPPGMPSGMAGAMMSRGRGMPMEDRSYFSMDEPSSWDMDNRNQSQYRPNFPNAPFAHRMRPSSLHRSGGGRDTSVDSRISDRAGGEDERDRIERSGGGGDRLYPMYDSREREDSRGYPSRALREEERWDVSRKRSGSSVPRDEDEFRTKRRH</sequence>
<feature type="region of interest" description="Disordered" evidence="5">
    <location>
        <begin position="213"/>
        <end position="238"/>
    </location>
</feature>
<keyword evidence="8" id="KW-1185">Reference proteome</keyword>
<dbReference type="PANTHER" id="PTHR13484">
    <property type="entry name" value="FIP1-LIKE 1 PROTEIN"/>
    <property type="match status" value="1"/>
</dbReference>
<feature type="region of interest" description="Disordered" evidence="5">
    <location>
        <begin position="159"/>
        <end position="201"/>
    </location>
</feature>
<dbReference type="EMBL" id="CAJVPS010001852">
    <property type="protein sequence ID" value="CAG8552292.1"/>
    <property type="molecule type" value="Genomic_DNA"/>
</dbReference>
<feature type="region of interest" description="Disordered" evidence="5">
    <location>
        <begin position="349"/>
        <end position="487"/>
    </location>
</feature>
<feature type="compositionally biased region" description="Basic and acidic residues" evidence="5">
    <location>
        <begin position="408"/>
        <end position="429"/>
    </location>
</feature>
<comment type="similarity">
    <text evidence="2">Belongs to the FIP1 family.</text>
</comment>
<evidence type="ECO:0000256" key="3">
    <source>
        <dbReference type="ARBA" id="ARBA00022664"/>
    </source>
</evidence>
<evidence type="ECO:0000256" key="4">
    <source>
        <dbReference type="ARBA" id="ARBA00023242"/>
    </source>
</evidence>
<feature type="compositionally biased region" description="Polar residues" evidence="5">
    <location>
        <begin position="25"/>
        <end position="44"/>
    </location>
</feature>
<protein>
    <submittedName>
        <fullName evidence="7">6015_t:CDS:1</fullName>
    </submittedName>
</protein>
<keyword evidence="3" id="KW-0507">mRNA processing</keyword>
<dbReference type="OrthoDB" id="1917198at2759"/>
<feature type="domain" description="Pre-mRNA polyadenylation factor Fip1" evidence="6">
    <location>
        <begin position="118"/>
        <end position="160"/>
    </location>
</feature>
<feature type="compositionally biased region" description="Basic and acidic residues" evidence="5">
    <location>
        <begin position="174"/>
        <end position="185"/>
    </location>
</feature>
<evidence type="ECO:0000259" key="6">
    <source>
        <dbReference type="Pfam" id="PF05182"/>
    </source>
</evidence>
<dbReference type="GO" id="GO:0006397">
    <property type="term" value="P:mRNA processing"/>
    <property type="evidence" value="ECO:0007669"/>
    <property type="project" value="UniProtKB-KW"/>
</dbReference>
<organism evidence="7 8">
    <name type="scientific">Ambispora leptoticha</name>
    <dbReference type="NCBI Taxonomy" id="144679"/>
    <lineage>
        <taxon>Eukaryota</taxon>
        <taxon>Fungi</taxon>
        <taxon>Fungi incertae sedis</taxon>
        <taxon>Mucoromycota</taxon>
        <taxon>Glomeromycotina</taxon>
        <taxon>Glomeromycetes</taxon>
        <taxon>Archaeosporales</taxon>
        <taxon>Ambisporaceae</taxon>
        <taxon>Ambispora</taxon>
    </lineage>
</organism>
<comment type="caution">
    <text evidence="7">The sequence shown here is derived from an EMBL/GenBank/DDBJ whole genome shotgun (WGS) entry which is preliminary data.</text>
</comment>
<evidence type="ECO:0000313" key="7">
    <source>
        <dbReference type="EMBL" id="CAG8552292.1"/>
    </source>
</evidence>
<dbReference type="InterPro" id="IPR051187">
    <property type="entry name" value="Pre-mRNA_3'-end_processing_reg"/>
</dbReference>
<comment type="subcellular location">
    <subcellularLocation>
        <location evidence="1">Nucleus</location>
    </subcellularLocation>
</comment>
<feature type="region of interest" description="Disordered" evidence="5">
    <location>
        <begin position="22"/>
        <end position="101"/>
    </location>
</feature>
<proteinExistence type="inferred from homology"/>